<gene>
    <name evidence="9 10" type="primary">cas2</name>
    <name evidence="10" type="ORF">DWV56_07905</name>
</gene>
<evidence type="ECO:0000256" key="6">
    <source>
        <dbReference type="ARBA" id="ARBA00022801"/>
    </source>
</evidence>
<accession>A0A413CSZ9</accession>
<keyword evidence="6 9" id="KW-0378">Hydrolase</keyword>
<dbReference type="PANTHER" id="PTHR34405">
    <property type="entry name" value="CRISPR-ASSOCIATED ENDORIBONUCLEASE CAS2"/>
    <property type="match status" value="1"/>
</dbReference>
<dbReference type="GO" id="GO:0051607">
    <property type="term" value="P:defense response to virus"/>
    <property type="evidence" value="ECO:0007669"/>
    <property type="project" value="UniProtKB-UniRule"/>
</dbReference>
<keyword evidence="4 9" id="KW-0479">Metal-binding</keyword>
<comment type="similarity">
    <text evidence="2 9">Belongs to the CRISPR-associated endoribonuclease Cas2 protein family.</text>
</comment>
<dbReference type="NCBIfam" id="TIGR01573">
    <property type="entry name" value="cas2"/>
    <property type="match status" value="1"/>
</dbReference>
<keyword evidence="5 9" id="KW-0255">Endonuclease</keyword>
<evidence type="ECO:0000256" key="4">
    <source>
        <dbReference type="ARBA" id="ARBA00022723"/>
    </source>
</evidence>
<name>A0A413CSZ9_9FIRM</name>
<dbReference type="CDD" id="cd09725">
    <property type="entry name" value="Cas2_I_II_III"/>
    <property type="match status" value="1"/>
</dbReference>
<evidence type="ECO:0000256" key="3">
    <source>
        <dbReference type="ARBA" id="ARBA00022722"/>
    </source>
</evidence>
<dbReference type="Pfam" id="PF09827">
    <property type="entry name" value="CRISPR_Cas2"/>
    <property type="match status" value="1"/>
</dbReference>
<dbReference type="PANTHER" id="PTHR34405:SF1">
    <property type="entry name" value="CRISPR-ASSOCIATED ENDORIBONUCLEASE CAS2"/>
    <property type="match status" value="1"/>
</dbReference>
<dbReference type="Proteomes" id="UP000284651">
    <property type="component" value="Unassembled WGS sequence"/>
</dbReference>
<evidence type="ECO:0000256" key="1">
    <source>
        <dbReference type="ARBA" id="ARBA00001946"/>
    </source>
</evidence>
<keyword evidence="3 9" id="KW-0540">Nuclease</keyword>
<dbReference type="RefSeq" id="WP_118357437.1">
    <property type="nucleotide sequence ID" value="NZ_QSAT01000023.1"/>
</dbReference>
<dbReference type="GO" id="GO:0004521">
    <property type="term" value="F:RNA endonuclease activity"/>
    <property type="evidence" value="ECO:0007669"/>
    <property type="project" value="InterPro"/>
</dbReference>
<dbReference type="GO" id="GO:0016787">
    <property type="term" value="F:hydrolase activity"/>
    <property type="evidence" value="ECO:0007669"/>
    <property type="project" value="UniProtKB-KW"/>
</dbReference>
<protein>
    <recommendedName>
        <fullName evidence="9">CRISPR-associated endoribonuclease Cas2</fullName>
        <ecNumber evidence="9">3.1.-.-</ecNumber>
    </recommendedName>
</protein>
<evidence type="ECO:0000256" key="7">
    <source>
        <dbReference type="ARBA" id="ARBA00022842"/>
    </source>
</evidence>
<comment type="caution">
    <text evidence="10">The sequence shown here is derived from an EMBL/GenBank/DDBJ whole genome shotgun (WGS) entry which is preliminary data.</text>
</comment>
<evidence type="ECO:0000256" key="8">
    <source>
        <dbReference type="ARBA" id="ARBA00023118"/>
    </source>
</evidence>
<comment type="cofactor">
    <cofactor evidence="1 9">
        <name>Mg(2+)</name>
        <dbReference type="ChEBI" id="CHEBI:18420"/>
    </cofactor>
</comment>
<evidence type="ECO:0000313" key="10">
    <source>
        <dbReference type="EMBL" id="RGW74720.1"/>
    </source>
</evidence>
<dbReference type="SUPFAM" id="SSF143430">
    <property type="entry name" value="TTP0101/SSO1404-like"/>
    <property type="match status" value="1"/>
</dbReference>
<comment type="subunit">
    <text evidence="9">Homodimer, forms a heterotetramer with a Cas1 homodimer.</text>
</comment>
<evidence type="ECO:0000256" key="9">
    <source>
        <dbReference type="HAMAP-Rule" id="MF_01471"/>
    </source>
</evidence>
<dbReference type="Gene3D" id="3.30.70.240">
    <property type="match status" value="1"/>
</dbReference>
<proteinExistence type="inferred from homology"/>
<dbReference type="AlphaFoldDB" id="A0A413CSZ9"/>
<dbReference type="HAMAP" id="MF_01471">
    <property type="entry name" value="Cas2"/>
    <property type="match status" value="1"/>
</dbReference>
<feature type="binding site" evidence="9">
    <location>
        <position position="8"/>
    </location>
    <ligand>
        <name>Mg(2+)</name>
        <dbReference type="ChEBI" id="CHEBI:18420"/>
        <note>catalytic</note>
    </ligand>
</feature>
<dbReference type="InterPro" id="IPR021127">
    <property type="entry name" value="CRISPR_associated_Cas2"/>
</dbReference>
<comment type="function">
    <text evidence="9">CRISPR (clustered regularly interspaced short palindromic repeat), is an adaptive immune system that provides protection against mobile genetic elements (viruses, transposable elements and conjugative plasmids). CRISPR clusters contain sequences complementary to antecedent mobile elements and target invading nucleic acids. CRISPR clusters are transcribed and processed into CRISPR RNA (crRNA). Functions as a ssRNA-specific endoribonuclease. Involved in the integration of spacer DNA into the CRISPR cassette.</text>
</comment>
<dbReference type="InterPro" id="IPR019199">
    <property type="entry name" value="Virulence_VapD/CRISPR_Cas2"/>
</dbReference>
<keyword evidence="7 9" id="KW-0460">Magnesium</keyword>
<evidence type="ECO:0000256" key="2">
    <source>
        <dbReference type="ARBA" id="ARBA00009959"/>
    </source>
</evidence>
<dbReference type="EMBL" id="QSAT01000023">
    <property type="protein sequence ID" value="RGW74720.1"/>
    <property type="molecule type" value="Genomic_DNA"/>
</dbReference>
<evidence type="ECO:0000313" key="11">
    <source>
        <dbReference type="Proteomes" id="UP000284651"/>
    </source>
</evidence>
<evidence type="ECO:0000256" key="5">
    <source>
        <dbReference type="ARBA" id="ARBA00022759"/>
    </source>
</evidence>
<dbReference type="EC" id="3.1.-.-" evidence="9"/>
<dbReference type="GO" id="GO:0043571">
    <property type="term" value="P:maintenance of CRISPR repeat elements"/>
    <property type="evidence" value="ECO:0007669"/>
    <property type="project" value="UniProtKB-UniRule"/>
</dbReference>
<keyword evidence="8 9" id="KW-0051">Antiviral defense</keyword>
<sequence length="87" mass="10334">MYVICVYDVNEKTCAKVMKILRRYLFHIQKSVFEGTLTPKQFSTLKEELHKVTSDEDSILFYFSYNEKQIYKEGLDKVNESLNILID</sequence>
<reference evidence="10 11" key="1">
    <citation type="submission" date="2018-08" db="EMBL/GenBank/DDBJ databases">
        <title>A genome reference for cultivated species of the human gut microbiota.</title>
        <authorList>
            <person name="Zou Y."/>
            <person name="Xue W."/>
            <person name="Luo G."/>
        </authorList>
    </citation>
    <scope>NUCLEOTIDE SEQUENCE [LARGE SCALE GENOMIC DNA]</scope>
    <source>
        <strain evidence="10 11">AF10-31</strain>
    </source>
</reference>
<dbReference type="GO" id="GO:0046872">
    <property type="term" value="F:metal ion binding"/>
    <property type="evidence" value="ECO:0007669"/>
    <property type="project" value="UniProtKB-UniRule"/>
</dbReference>
<organism evidence="10 11">
    <name type="scientific">Holdemanella biformis</name>
    <dbReference type="NCBI Taxonomy" id="1735"/>
    <lineage>
        <taxon>Bacteria</taxon>
        <taxon>Bacillati</taxon>
        <taxon>Bacillota</taxon>
        <taxon>Erysipelotrichia</taxon>
        <taxon>Erysipelotrichales</taxon>
        <taxon>Erysipelotrichaceae</taxon>
        <taxon>Holdemanella</taxon>
    </lineage>
</organism>